<feature type="domain" description="DUF4283" evidence="1">
    <location>
        <begin position="39"/>
        <end position="109"/>
    </location>
</feature>
<name>A0A9Q0FIZ7_9ROSI</name>
<dbReference type="Proteomes" id="UP001141552">
    <property type="component" value="Unassembled WGS sequence"/>
</dbReference>
<dbReference type="Pfam" id="PF14111">
    <property type="entry name" value="DUF4283"/>
    <property type="match status" value="1"/>
</dbReference>
<dbReference type="InterPro" id="IPR040256">
    <property type="entry name" value="At4g02000-like"/>
</dbReference>
<reference evidence="2" key="2">
    <citation type="journal article" date="2023" name="Plants (Basel)">
        <title>Annotation of the Turnera subulata (Passifloraceae) Draft Genome Reveals the S-Locus Evolved after the Divergence of Turneroideae from Passifloroideae in a Stepwise Manner.</title>
        <authorList>
            <person name="Henning P.M."/>
            <person name="Roalson E.H."/>
            <person name="Mir W."/>
            <person name="McCubbin A.G."/>
            <person name="Shore J.S."/>
        </authorList>
    </citation>
    <scope>NUCLEOTIDE SEQUENCE</scope>
    <source>
        <strain evidence="2">F60SS</strain>
    </source>
</reference>
<dbReference type="AlphaFoldDB" id="A0A9Q0FIZ7"/>
<proteinExistence type="predicted"/>
<protein>
    <recommendedName>
        <fullName evidence="1">DUF4283 domain-containing protein</fullName>
    </recommendedName>
</protein>
<sequence>MAGTDATNSVAVDQGDDDNTLVIRLRPTQPPAPKPSLILIGKLWSEKNFNCKTLMQTMSSLWLAKKGLQVSELEKNLFMFKFMDERDKTKILLGEPWHFDRYVLVLQAIEGNKQPSSINLHHTLFGIQIFDLPFDYRESEIARMIGKKLGFLMDVLKDCGYESDEEHEGEAAPKFGEELRAPPFRKGFSISKSPVILGNGRAPSTQQPSQITVHPATKSQYGKEGDLNVTNLVAQFASMTSTKSTAMPSKETTEINALISNLNVSNIAMAHPHSRTHSLVPSPPFST</sequence>
<accession>A0A9Q0FIZ7</accession>
<dbReference type="EMBL" id="JAKUCV010005159">
    <property type="protein sequence ID" value="KAJ4832302.1"/>
    <property type="molecule type" value="Genomic_DNA"/>
</dbReference>
<evidence type="ECO:0000313" key="3">
    <source>
        <dbReference type="Proteomes" id="UP001141552"/>
    </source>
</evidence>
<dbReference type="PANTHER" id="PTHR31286:SF167">
    <property type="entry name" value="OS09G0268800 PROTEIN"/>
    <property type="match status" value="1"/>
</dbReference>
<organism evidence="2 3">
    <name type="scientific">Turnera subulata</name>
    <dbReference type="NCBI Taxonomy" id="218843"/>
    <lineage>
        <taxon>Eukaryota</taxon>
        <taxon>Viridiplantae</taxon>
        <taxon>Streptophyta</taxon>
        <taxon>Embryophyta</taxon>
        <taxon>Tracheophyta</taxon>
        <taxon>Spermatophyta</taxon>
        <taxon>Magnoliopsida</taxon>
        <taxon>eudicotyledons</taxon>
        <taxon>Gunneridae</taxon>
        <taxon>Pentapetalae</taxon>
        <taxon>rosids</taxon>
        <taxon>fabids</taxon>
        <taxon>Malpighiales</taxon>
        <taxon>Passifloraceae</taxon>
        <taxon>Turnera</taxon>
    </lineage>
</organism>
<dbReference type="PANTHER" id="PTHR31286">
    <property type="entry name" value="GLYCINE-RICH CELL WALL STRUCTURAL PROTEIN 1.8-LIKE"/>
    <property type="match status" value="1"/>
</dbReference>
<evidence type="ECO:0000313" key="2">
    <source>
        <dbReference type="EMBL" id="KAJ4832302.1"/>
    </source>
</evidence>
<dbReference type="OrthoDB" id="1031350at2759"/>
<comment type="caution">
    <text evidence="2">The sequence shown here is derived from an EMBL/GenBank/DDBJ whole genome shotgun (WGS) entry which is preliminary data.</text>
</comment>
<gene>
    <name evidence="2" type="ORF">Tsubulata_008643</name>
</gene>
<reference evidence="2" key="1">
    <citation type="submission" date="2022-02" db="EMBL/GenBank/DDBJ databases">
        <authorList>
            <person name="Henning P.M."/>
            <person name="McCubbin A.G."/>
            <person name="Shore J.S."/>
        </authorList>
    </citation>
    <scope>NUCLEOTIDE SEQUENCE</scope>
    <source>
        <strain evidence="2">F60SS</strain>
        <tissue evidence="2">Leaves</tissue>
    </source>
</reference>
<keyword evidence="3" id="KW-1185">Reference proteome</keyword>
<evidence type="ECO:0000259" key="1">
    <source>
        <dbReference type="Pfam" id="PF14111"/>
    </source>
</evidence>
<dbReference type="InterPro" id="IPR025558">
    <property type="entry name" value="DUF4283"/>
</dbReference>